<dbReference type="RefSeq" id="WP_077967343.1">
    <property type="nucleotide sequence ID" value="NZ_CP045178.1"/>
</dbReference>
<keyword evidence="3" id="KW-1185">Reference proteome</keyword>
<reference evidence="2 3" key="1">
    <citation type="submission" date="2017-02" db="EMBL/GenBank/DDBJ databases">
        <title>Draft Genome Sequence of Streptomyces tsukubaensis F601, a Producer of the immunosuppressant tacrolimus FK506.</title>
        <authorList>
            <person name="Zong G."/>
            <person name="Zhong C."/>
            <person name="Fu J."/>
            <person name="Qin R."/>
            <person name="Cao G."/>
        </authorList>
    </citation>
    <scope>NUCLEOTIDE SEQUENCE [LARGE SCALE GENOMIC DNA]</scope>
    <source>
        <strain evidence="2 3">F601</strain>
    </source>
</reference>
<feature type="domain" description="Double-GTPase 2" evidence="1">
    <location>
        <begin position="98"/>
        <end position="292"/>
    </location>
</feature>
<accession>A0A1V4A9Q7</accession>
<dbReference type="InterPro" id="IPR027417">
    <property type="entry name" value="P-loop_NTPase"/>
</dbReference>
<dbReference type="OrthoDB" id="143162at2"/>
<protein>
    <recommendedName>
        <fullName evidence="1">Double-GTPase 2 domain-containing protein</fullName>
    </recommendedName>
</protein>
<dbReference type="Proteomes" id="UP000190539">
    <property type="component" value="Unassembled WGS sequence"/>
</dbReference>
<dbReference type="STRING" id="83656.B1H18_11575"/>
<name>A0A1V4A9Q7_9ACTN</name>
<dbReference type="Pfam" id="PF19993">
    <property type="entry name" value="DO-GTPase2"/>
    <property type="match status" value="1"/>
</dbReference>
<sequence>MAKQLTCPHCYEGFAPREIRFRCNCRLSKEGKRCPRVRDQVLDERRGPRPSHELGPVFTDDGRRPTAMCPDCGGETTYRICPVCHSDLPVQFGRVDGRLIAMVGAKASGKTIYMTVLLHEMRNRVGEAFGAALMGLDDATMRRYSTDYEDRLYRDNQMFPGTQTASTNLNRVDPLVFRFSLSRRTLLGERPVHTVLSFFDTAGEDFNSRESVELNTRYLAGADGIILLLDPLQMPDARDGALPGTPMPGAEGLDAPMNLLSRVTNLLLAPRSGRSAQKIDTPIAVVFSKMDAFWHLLDKSSPLRDYAPPSPRFDVNDSRNVHEEVRRLLKDWDGVQIDQLLENHYARYRYFGVSALGGNPTPDARVAPTGIQPYRVADPLLWLLAGFGSVPKAGRG</sequence>
<gene>
    <name evidence="2" type="ORF">B1H18_11575</name>
</gene>
<comment type="caution">
    <text evidence="2">The sequence shown here is derived from an EMBL/GenBank/DDBJ whole genome shotgun (WGS) entry which is preliminary data.</text>
</comment>
<evidence type="ECO:0000313" key="2">
    <source>
        <dbReference type="EMBL" id="OON80537.1"/>
    </source>
</evidence>
<dbReference type="InterPro" id="IPR045528">
    <property type="entry name" value="DO-GTPase2"/>
</dbReference>
<evidence type="ECO:0000259" key="1">
    <source>
        <dbReference type="Pfam" id="PF19993"/>
    </source>
</evidence>
<proteinExistence type="predicted"/>
<dbReference type="EMBL" id="MVFC01000007">
    <property type="protein sequence ID" value="OON80537.1"/>
    <property type="molecule type" value="Genomic_DNA"/>
</dbReference>
<dbReference type="AlphaFoldDB" id="A0A1V4A9Q7"/>
<dbReference type="SUPFAM" id="SSF52540">
    <property type="entry name" value="P-loop containing nucleoside triphosphate hydrolases"/>
    <property type="match status" value="1"/>
</dbReference>
<organism evidence="2 3">
    <name type="scientific">Streptomyces tsukubensis</name>
    <dbReference type="NCBI Taxonomy" id="83656"/>
    <lineage>
        <taxon>Bacteria</taxon>
        <taxon>Bacillati</taxon>
        <taxon>Actinomycetota</taxon>
        <taxon>Actinomycetes</taxon>
        <taxon>Kitasatosporales</taxon>
        <taxon>Streptomycetaceae</taxon>
        <taxon>Streptomyces</taxon>
    </lineage>
</organism>
<evidence type="ECO:0000313" key="3">
    <source>
        <dbReference type="Proteomes" id="UP000190539"/>
    </source>
</evidence>